<dbReference type="Gene3D" id="3.40.1710.10">
    <property type="entry name" value="abc type-2 transporter like domain"/>
    <property type="match status" value="1"/>
</dbReference>
<keyword evidence="3 6" id="KW-0812">Transmembrane</keyword>
<evidence type="ECO:0000256" key="1">
    <source>
        <dbReference type="ARBA" id="ARBA00004651"/>
    </source>
</evidence>
<protein>
    <submittedName>
        <fullName evidence="8">ABC transporter permease</fullName>
    </submittedName>
</protein>
<feature type="transmembrane region" description="Helical" evidence="6">
    <location>
        <begin position="266"/>
        <end position="289"/>
    </location>
</feature>
<dbReference type="RefSeq" id="WP_115773310.1">
    <property type="nucleotide sequence ID" value="NZ_PIOC01000017.1"/>
</dbReference>
<evidence type="ECO:0000256" key="2">
    <source>
        <dbReference type="ARBA" id="ARBA00022475"/>
    </source>
</evidence>
<dbReference type="EMBL" id="PIOC01000017">
    <property type="protein sequence ID" value="RDW18129.1"/>
    <property type="molecule type" value="Genomic_DNA"/>
</dbReference>
<evidence type="ECO:0000313" key="8">
    <source>
        <dbReference type="EMBL" id="RDW18129.1"/>
    </source>
</evidence>
<dbReference type="PANTHER" id="PTHR30294">
    <property type="entry name" value="MEMBRANE COMPONENT OF ABC TRANSPORTER YHHJ-RELATED"/>
    <property type="match status" value="1"/>
</dbReference>
<dbReference type="InterPro" id="IPR013525">
    <property type="entry name" value="ABC2_TM"/>
</dbReference>
<gene>
    <name evidence="8" type="ORF">CWR48_11090</name>
</gene>
<keyword evidence="5 6" id="KW-0472">Membrane</keyword>
<feature type="transmembrane region" description="Helical" evidence="6">
    <location>
        <begin position="337"/>
        <end position="356"/>
    </location>
</feature>
<dbReference type="AlphaFoldDB" id="A0A3D8PSI8"/>
<feature type="transmembrane region" description="Helical" evidence="6">
    <location>
        <begin position="301"/>
        <end position="325"/>
    </location>
</feature>
<dbReference type="PANTHER" id="PTHR30294:SF29">
    <property type="entry name" value="MULTIDRUG ABC TRANSPORTER PERMEASE YBHS-RELATED"/>
    <property type="match status" value="1"/>
</dbReference>
<evidence type="ECO:0000313" key="9">
    <source>
        <dbReference type="Proteomes" id="UP000257143"/>
    </source>
</evidence>
<name>A0A3D8PSI8_9BACI</name>
<dbReference type="GO" id="GO:0005886">
    <property type="term" value="C:plasma membrane"/>
    <property type="evidence" value="ECO:0007669"/>
    <property type="project" value="UniProtKB-SubCell"/>
</dbReference>
<evidence type="ECO:0000256" key="6">
    <source>
        <dbReference type="SAM" id="Phobius"/>
    </source>
</evidence>
<dbReference type="InterPro" id="IPR051449">
    <property type="entry name" value="ABC-2_transporter_component"/>
</dbReference>
<comment type="subcellular location">
    <subcellularLocation>
        <location evidence="1">Cell membrane</location>
        <topology evidence="1">Multi-pass membrane protein</topology>
    </subcellularLocation>
</comment>
<keyword evidence="9" id="KW-1185">Reference proteome</keyword>
<dbReference type="OrthoDB" id="3078158at2"/>
<dbReference type="GO" id="GO:0140359">
    <property type="term" value="F:ABC-type transporter activity"/>
    <property type="evidence" value="ECO:0007669"/>
    <property type="project" value="InterPro"/>
</dbReference>
<evidence type="ECO:0000256" key="4">
    <source>
        <dbReference type="ARBA" id="ARBA00022989"/>
    </source>
</evidence>
<comment type="caution">
    <text evidence="8">The sequence shown here is derived from an EMBL/GenBank/DDBJ whole genome shotgun (WGS) entry which is preliminary data.</text>
</comment>
<keyword evidence="4 6" id="KW-1133">Transmembrane helix</keyword>
<dbReference type="Proteomes" id="UP000257143">
    <property type="component" value="Unassembled WGS sequence"/>
</dbReference>
<feature type="transmembrane region" description="Helical" evidence="6">
    <location>
        <begin position="224"/>
        <end position="246"/>
    </location>
</feature>
<dbReference type="Pfam" id="PF12698">
    <property type="entry name" value="ABC2_membrane_3"/>
    <property type="match status" value="1"/>
</dbReference>
<keyword evidence="2" id="KW-1003">Cell membrane</keyword>
<feature type="transmembrane region" description="Helical" evidence="6">
    <location>
        <begin position="20"/>
        <end position="42"/>
    </location>
</feature>
<sequence length="420" mass="46163">MVGQIIKKQLLLLLRSRVQLLLLIGLPIILIAILGTALSSFMEGGTVEIDLKIALIEEEDEQEQIDRFIRDADEKGLPAEAVAEIRSSVAQITPIQTLKESVFGNESMEDIIKLKLANADEIEKLLEDGSYSTIIEVPKNFTYDMLHFLIFAEDVHPSLKVYQNEAALGASIVQEMLEQYQEQFTIGSFVSEKGMELQVAEIGEQQFGEIISINQEKPTSARDYYAIGMAVMNVLFIASTIGTIAFQEKKNHVFNRIILANVSRWIYFIGIFLSGTIIGFLHLLIIFGFSRIFYGVTWPDLLAFFAVTLAFAVAVGGVAVLLTAICYRINSEMITNFFSSIVVTIFATLGGSFFAIGKLSSFVQLLGDLTPNGAAMSAYLGIIRGEGLADISNHLLFLIIFAVVLIVAAAFSFPKRGSAA</sequence>
<evidence type="ECO:0000256" key="5">
    <source>
        <dbReference type="ARBA" id="ARBA00023136"/>
    </source>
</evidence>
<accession>A0A3D8PSI8</accession>
<evidence type="ECO:0000256" key="3">
    <source>
        <dbReference type="ARBA" id="ARBA00022692"/>
    </source>
</evidence>
<proteinExistence type="predicted"/>
<feature type="domain" description="ABC-2 type transporter transmembrane" evidence="7">
    <location>
        <begin position="19"/>
        <end position="410"/>
    </location>
</feature>
<feature type="transmembrane region" description="Helical" evidence="6">
    <location>
        <begin position="395"/>
        <end position="413"/>
    </location>
</feature>
<organism evidence="8 9">
    <name type="scientific">Oceanobacillus arenosus</name>
    <dbReference type="NCBI Taxonomy" id="1229153"/>
    <lineage>
        <taxon>Bacteria</taxon>
        <taxon>Bacillati</taxon>
        <taxon>Bacillota</taxon>
        <taxon>Bacilli</taxon>
        <taxon>Bacillales</taxon>
        <taxon>Bacillaceae</taxon>
        <taxon>Oceanobacillus</taxon>
    </lineage>
</organism>
<reference evidence="9" key="1">
    <citation type="submission" date="2017-11" db="EMBL/GenBank/DDBJ databases">
        <authorList>
            <person name="Zhu W."/>
        </authorList>
    </citation>
    <scope>NUCLEOTIDE SEQUENCE [LARGE SCALE GENOMIC DNA]</scope>
    <source>
        <strain evidence="9">CAU 1183</strain>
    </source>
</reference>
<evidence type="ECO:0000259" key="7">
    <source>
        <dbReference type="Pfam" id="PF12698"/>
    </source>
</evidence>